<name>X0T1I3_9ZZZZ</name>
<organism evidence="1">
    <name type="scientific">marine sediment metagenome</name>
    <dbReference type="NCBI Taxonomy" id="412755"/>
    <lineage>
        <taxon>unclassified sequences</taxon>
        <taxon>metagenomes</taxon>
        <taxon>ecological metagenomes</taxon>
    </lineage>
</organism>
<feature type="non-terminal residue" evidence="1">
    <location>
        <position position="1"/>
    </location>
</feature>
<protein>
    <submittedName>
        <fullName evidence="1">Uncharacterized protein</fullName>
    </submittedName>
</protein>
<reference evidence="1" key="1">
    <citation type="journal article" date="2014" name="Front. Microbiol.">
        <title>High frequency of phylogenetically diverse reductive dehalogenase-homologous genes in deep subseafloor sedimentary metagenomes.</title>
        <authorList>
            <person name="Kawai M."/>
            <person name="Futagami T."/>
            <person name="Toyoda A."/>
            <person name="Takaki Y."/>
            <person name="Nishi S."/>
            <person name="Hori S."/>
            <person name="Arai W."/>
            <person name="Tsubouchi T."/>
            <person name="Morono Y."/>
            <person name="Uchiyama I."/>
            <person name="Ito T."/>
            <person name="Fujiyama A."/>
            <person name="Inagaki F."/>
            <person name="Takami H."/>
        </authorList>
    </citation>
    <scope>NUCLEOTIDE SEQUENCE</scope>
    <source>
        <strain evidence="1">Expedition CK06-06</strain>
    </source>
</reference>
<accession>X0T1I3</accession>
<sequence>PTIGDVCYNGASCDPSSVLPSGIYVVDVASPAVANPKTWVKVGDYGLVIDNGTC</sequence>
<proteinExistence type="predicted"/>
<comment type="caution">
    <text evidence="1">The sequence shown here is derived from an EMBL/GenBank/DDBJ whole genome shotgun (WGS) entry which is preliminary data.</text>
</comment>
<evidence type="ECO:0000313" key="1">
    <source>
        <dbReference type="EMBL" id="GAF82012.1"/>
    </source>
</evidence>
<gene>
    <name evidence="1" type="ORF">S01H1_14174</name>
</gene>
<dbReference type="EMBL" id="BARS01007357">
    <property type="protein sequence ID" value="GAF82012.1"/>
    <property type="molecule type" value="Genomic_DNA"/>
</dbReference>
<dbReference type="AlphaFoldDB" id="X0T1I3"/>